<feature type="domain" description="Cadherin" evidence="5">
    <location>
        <begin position="808"/>
        <end position="903"/>
    </location>
</feature>
<feature type="domain" description="Cadherin" evidence="5">
    <location>
        <begin position="309"/>
        <end position="387"/>
    </location>
</feature>
<dbReference type="Pfam" id="PF00028">
    <property type="entry name" value="Cadherin"/>
    <property type="match status" value="1"/>
</dbReference>
<dbReference type="Gene3D" id="2.60.40.60">
    <property type="entry name" value="Cadherins"/>
    <property type="match status" value="5"/>
</dbReference>
<evidence type="ECO:0000256" key="2">
    <source>
        <dbReference type="ARBA" id="ARBA00022989"/>
    </source>
</evidence>
<feature type="domain" description="Cadherin" evidence="5">
    <location>
        <begin position="390"/>
        <end position="516"/>
    </location>
</feature>
<evidence type="ECO:0000256" key="4">
    <source>
        <dbReference type="SAM" id="SignalP"/>
    </source>
</evidence>
<dbReference type="SUPFAM" id="SSF49313">
    <property type="entry name" value="Cadherin-like"/>
    <property type="match status" value="7"/>
</dbReference>
<dbReference type="GO" id="GO:0005886">
    <property type="term" value="C:plasma membrane"/>
    <property type="evidence" value="ECO:0007669"/>
    <property type="project" value="UniProtKB-SubCell"/>
</dbReference>
<feature type="domain" description="Cadherin" evidence="5">
    <location>
        <begin position="516"/>
        <end position="596"/>
    </location>
</feature>
<dbReference type="SMART" id="SM00112">
    <property type="entry name" value="CA"/>
    <property type="match status" value="7"/>
</dbReference>
<keyword evidence="4" id="KW-0732">Signal</keyword>
<keyword evidence="2" id="KW-0472">Membrane</keyword>
<comment type="caution">
    <text evidence="6">The sequence shown here is derived from an EMBL/GenBank/DDBJ whole genome shotgun (WGS) entry which is preliminary data.</text>
</comment>
<gene>
    <name evidence="6" type="ORF">CHS0354_034621</name>
</gene>
<dbReference type="Proteomes" id="UP001195483">
    <property type="component" value="Unassembled WGS sequence"/>
</dbReference>
<dbReference type="EMBL" id="JAEAOA010002037">
    <property type="protein sequence ID" value="KAK3597378.1"/>
    <property type="molecule type" value="Genomic_DNA"/>
</dbReference>
<dbReference type="PANTHER" id="PTHR24026">
    <property type="entry name" value="FAT ATYPICAL CADHERIN-RELATED"/>
    <property type="match status" value="1"/>
</dbReference>
<keyword evidence="1" id="KW-0812">Transmembrane</keyword>
<reference evidence="6" key="1">
    <citation type="journal article" date="2021" name="Genome Biol. Evol.">
        <title>A High-Quality Reference Genome for a Parasitic Bivalve with Doubly Uniparental Inheritance (Bivalvia: Unionida).</title>
        <authorList>
            <person name="Smith C.H."/>
        </authorList>
    </citation>
    <scope>NUCLEOTIDE SEQUENCE</scope>
    <source>
        <strain evidence="6">CHS0354</strain>
    </source>
</reference>
<evidence type="ECO:0000313" key="7">
    <source>
        <dbReference type="Proteomes" id="UP001195483"/>
    </source>
</evidence>
<dbReference type="GO" id="GO:0007156">
    <property type="term" value="P:homophilic cell adhesion via plasma membrane adhesion molecules"/>
    <property type="evidence" value="ECO:0007669"/>
    <property type="project" value="InterPro"/>
</dbReference>
<feature type="domain" description="Cadherin" evidence="5">
    <location>
        <begin position="599"/>
        <end position="702"/>
    </location>
</feature>
<accession>A0AAE0ST07</accession>
<dbReference type="PROSITE" id="PS50268">
    <property type="entry name" value="CADHERIN_2"/>
    <property type="match status" value="6"/>
</dbReference>
<dbReference type="CDD" id="cd11304">
    <property type="entry name" value="Cadherin_repeat"/>
    <property type="match status" value="4"/>
</dbReference>
<evidence type="ECO:0000313" key="6">
    <source>
        <dbReference type="EMBL" id="KAK3597378.1"/>
    </source>
</evidence>
<evidence type="ECO:0000256" key="3">
    <source>
        <dbReference type="PROSITE-ProRule" id="PRU00043"/>
    </source>
</evidence>
<reference evidence="6" key="3">
    <citation type="submission" date="2023-05" db="EMBL/GenBank/DDBJ databases">
        <authorList>
            <person name="Smith C.H."/>
        </authorList>
    </citation>
    <scope>NUCLEOTIDE SEQUENCE</scope>
    <source>
        <strain evidence="6">CHS0354</strain>
        <tissue evidence="6">Mantle</tissue>
    </source>
</reference>
<name>A0AAE0ST07_9BIVA</name>
<dbReference type="PRINTS" id="PR00205">
    <property type="entry name" value="CADHERIN"/>
</dbReference>
<keyword evidence="2" id="KW-1133">Transmembrane helix</keyword>
<keyword evidence="7" id="KW-1185">Reference proteome</keyword>
<dbReference type="PANTHER" id="PTHR24026:SF126">
    <property type="entry name" value="PROTOCADHERIN FAT 4"/>
    <property type="match status" value="1"/>
</dbReference>
<reference evidence="6" key="2">
    <citation type="journal article" date="2021" name="Genome Biol. Evol.">
        <title>Developing a high-quality reference genome for a parasitic bivalve with doubly uniparental inheritance (Bivalvia: Unionida).</title>
        <authorList>
            <person name="Smith C.H."/>
        </authorList>
    </citation>
    <scope>NUCLEOTIDE SEQUENCE</scope>
    <source>
        <strain evidence="6">CHS0354</strain>
        <tissue evidence="6">Mantle</tissue>
    </source>
</reference>
<protein>
    <recommendedName>
        <fullName evidence="5">Cadherin domain-containing protein</fullName>
    </recommendedName>
</protein>
<feature type="signal peptide" evidence="4">
    <location>
        <begin position="1"/>
        <end position="20"/>
    </location>
</feature>
<keyword evidence="3" id="KW-0106">Calcium</keyword>
<evidence type="ECO:0000256" key="1">
    <source>
        <dbReference type="ARBA" id="ARBA00022692"/>
    </source>
</evidence>
<dbReference type="GO" id="GO:0005509">
    <property type="term" value="F:calcium ion binding"/>
    <property type="evidence" value="ECO:0007669"/>
    <property type="project" value="UniProtKB-UniRule"/>
</dbReference>
<evidence type="ECO:0000259" key="5">
    <source>
        <dbReference type="PROSITE" id="PS50268"/>
    </source>
</evidence>
<feature type="domain" description="Cadherin" evidence="5">
    <location>
        <begin position="729"/>
        <end position="807"/>
    </location>
</feature>
<dbReference type="InterPro" id="IPR015919">
    <property type="entry name" value="Cadherin-like_sf"/>
</dbReference>
<feature type="chain" id="PRO_5042108053" description="Cadherin domain-containing protein" evidence="4">
    <location>
        <begin position="21"/>
        <end position="905"/>
    </location>
</feature>
<sequence>MKSNILLIICLLSMKYSEEATPFPVCQAVGHIGVANIVFYGTQDWVQVSGTDTDTAYFINDPDTVFPCCGVIEEWDAYFKFAGPIKFDIWRSTDGKNFKLVGSNELSQVSQPGEVVYNVPSGAQYTVLPGDYIGWYTPLKEMMACTPNITGEATDVEFFKLRPSSFSMGLSLDWSMAESQPGYTCLIRARYGVNEPPTFVNLDAEIRVYPPIPIGTVIYIIDATDPDISDTTITQLTYRMIKYKIYMDPNPGFRQATRDTYSVYVTCTDKKNSTTAKCDVKILPSAPPQFTNLPGLVLLSTANVNTDPVYSVSVIDPDSTSFNFSMICSIIPCPFAIYSSGNIQLNKNLNYESVSGYDLYITVTDGYSTVTDTLSVNISGINIPPKFTNLPLATDLYVEENKPLGSSVYNVRAIDNDGDSLMYSMMSIPGTGLIYFSIDSASGLISTSTLNAINYEAMRDKVFALKISVTDGKLTESQTLVIRISNVNEGLSFSQNTYRIVASGRMAGTQLPNPGFVVIDDDGRDTRTFRHDCGADTRYLTMNTENGILAFAVDYDREVPGKPTRITCVVTATDSGGLTATTTLSITLKGNAPPKFTNLPLTSDLYVPENTVIGSSVYKVRATDSDKDALTYSMMSYPGSGGFYFSINSTSGMISTSAVNTINYETISDKDFAFTVSVTDGKITEAQNLTIRIFDVNEGPSFAQNIYRIVANEGLAGAQLPDPGFIINDVDIGDTVTFLYNCGPNTGYFTMNSVNARLTFAVEYDLDVPGQPTLITCTITGIDSGGLTATATLSLSMRDVNDNTPTFQHYLYTFYANSDSIVGTVLGSISATDADSGQNGQVVYSTDQTGLTQTYFDVSSIGQVILKRNLNGIGVGTILLFTAHATDVGSPSRTGSTSVKIIVIG</sequence>
<dbReference type="AlphaFoldDB" id="A0AAE0ST07"/>
<proteinExistence type="predicted"/>
<organism evidence="6 7">
    <name type="scientific">Potamilus streckersoni</name>
    <dbReference type="NCBI Taxonomy" id="2493646"/>
    <lineage>
        <taxon>Eukaryota</taxon>
        <taxon>Metazoa</taxon>
        <taxon>Spiralia</taxon>
        <taxon>Lophotrochozoa</taxon>
        <taxon>Mollusca</taxon>
        <taxon>Bivalvia</taxon>
        <taxon>Autobranchia</taxon>
        <taxon>Heteroconchia</taxon>
        <taxon>Palaeoheterodonta</taxon>
        <taxon>Unionida</taxon>
        <taxon>Unionoidea</taxon>
        <taxon>Unionidae</taxon>
        <taxon>Ambleminae</taxon>
        <taxon>Lampsilini</taxon>
        <taxon>Potamilus</taxon>
    </lineage>
</organism>
<dbReference type="InterPro" id="IPR002126">
    <property type="entry name" value="Cadherin-like_dom"/>
</dbReference>